<dbReference type="Proteomes" id="UP000815325">
    <property type="component" value="Unassembled WGS sequence"/>
</dbReference>
<gene>
    <name evidence="3" type="ORF">DUNSADRAFT_6355</name>
</gene>
<dbReference type="InterPro" id="IPR006145">
    <property type="entry name" value="PsdUridine_synth_RsuA/RluA"/>
</dbReference>
<comment type="caution">
    <text evidence="3">The sequence shown here is derived from an EMBL/GenBank/DDBJ whole genome shotgun (WGS) entry which is preliminary data.</text>
</comment>
<dbReference type="SUPFAM" id="SSF55120">
    <property type="entry name" value="Pseudouridine synthase"/>
    <property type="match status" value="2"/>
</dbReference>
<feature type="compositionally biased region" description="Low complexity" evidence="1">
    <location>
        <begin position="341"/>
        <end position="352"/>
    </location>
</feature>
<feature type="domain" description="Pseudouridine synthase RsuA/RluA-like" evidence="2">
    <location>
        <begin position="127"/>
        <end position="199"/>
    </location>
</feature>
<evidence type="ECO:0000256" key="1">
    <source>
        <dbReference type="SAM" id="MobiDB-lite"/>
    </source>
</evidence>
<dbReference type="InterPro" id="IPR020103">
    <property type="entry name" value="PsdUridine_synth_cat_dom_sf"/>
</dbReference>
<reference evidence="3" key="1">
    <citation type="submission" date="2017-08" db="EMBL/GenBank/DDBJ databases">
        <authorList>
            <person name="Polle J.E."/>
            <person name="Barry K."/>
            <person name="Cushman J."/>
            <person name="Schmutz J."/>
            <person name="Tran D."/>
            <person name="Hathwaick L.T."/>
            <person name="Yim W.C."/>
            <person name="Jenkins J."/>
            <person name="Mckie-Krisberg Z.M."/>
            <person name="Prochnik S."/>
            <person name="Lindquist E."/>
            <person name="Dockter R.B."/>
            <person name="Adam C."/>
            <person name="Molina H."/>
            <person name="Bunkerborg J."/>
            <person name="Jin E."/>
            <person name="Buchheim M."/>
            <person name="Magnuson J."/>
        </authorList>
    </citation>
    <scope>NUCLEOTIDE SEQUENCE</scope>
    <source>
        <strain evidence="3">CCAP 19/18</strain>
    </source>
</reference>
<feature type="compositionally biased region" description="Basic and acidic residues" evidence="1">
    <location>
        <begin position="198"/>
        <end position="219"/>
    </location>
</feature>
<protein>
    <recommendedName>
        <fullName evidence="2">Pseudouridine synthase RsuA/RluA-like domain-containing protein</fullName>
    </recommendedName>
</protein>
<feature type="region of interest" description="Disordered" evidence="1">
    <location>
        <begin position="318"/>
        <end position="357"/>
    </location>
</feature>
<evidence type="ECO:0000259" key="2">
    <source>
        <dbReference type="Pfam" id="PF00849"/>
    </source>
</evidence>
<dbReference type="Gene3D" id="3.30.2350.10">
    <property type="entry name" value="Pseudouridine synthase"/>
    <property type="match status" value="2"/>
</dbReference>
<dbReference type="PANTHER" id="PTHR21600:SF52">
    <property type="entry name" value="PSEUDOURIDINE SYNTHASE RSUA_RLUA-LIKE DOMAIN-CONTAINING PROTEIN"/>
    <property type="match status" value="1"/>
</dbReference>
<proteinExistence type="predicted"/>
<accession>A0ABQ7GNH0</accession>
<name>A0ABQ7GNH0_DUNSA</name>
<sequence>MRLDHYVVPRDGTILEVLSELLGPAYPQSFVERLISFGSVWYSRVLPKPKDTRTLTQEQLKEWEEARKPGILRWGSRTDHQTPRRVPSTDMLVYKGGYIRAHVHPKRFGAVYRVPDWRARILQVTDHYVAVDKPAGVQVPPTVGNTQESLLACVEKALGLEPNSLSPPHRLDAGTQGCVVLSCTIQFSRYFQELLTEKDNASKDQDSPEEQAGRSRRSSELNSQVDQHTQYAPLLEQHPEHHMQLQQQQEQQQQVCSTVGGADQLSEHERQQQLRLQRQQRRLQKRQHQEQRRQRRMQSSAHRNAEQHTIVGASRMLGQQQQQLQHQHEQEQQQQHHHQHQQQQQQQQQQLQPELPSVAPRVRKTYRCITARPPPRGLIQHWVLQEVRQVGCMAHTLPLFDGQPVPPEAKWCALEVTQVEKVKLSEEASECWGVDPGAAAYQSTVKLITGRTHQIRAQFAACNCPLLGDNLYEALAARWFESGVSTNTTIDGNGGSDWCRAAQKDPSQPVGLQAWQMEVLEDGPYFGPAPVIFQAGPPWWWAGNEFGD</sequence>
<organism evidence="3 4">
    <name type="scientific">Dunaliella salina</name>
    <name type="common">Green alga</name>
    <name type="synonym">Protococcus salinus</name>
    <dbReference type="NCBI Taxonomy" id="3046"/>
    <lineage>
        <taxon>Eukaryota</taxon>
        <taxon>Viridiplantae</taxon>
        <taxon>Chlorophyta</taxon>
        <taxon>core chlorophytes</taxon>
        <taxon>Chlorophyceae</taxon>
        <taxon>CS clade</taxon>
        <taxon>Chlamydomonadales</taxon>
        <taxon>Dunaliellaceae</taxon>
        <taxon>Dunaliella</taxon>
    </lineage>
</organism>
<feature type="region of interest" description="Disordered" evidence="1">
    <location>
        <begin position="240"/>
        <end position="305"/>
    </location>
</feature>
<feature type="compositionally biased region" description="Low complexity" evidence="1">
    <location>
        <begin position="244"/>
        <end position="254"/>
    </location>
</feature>
<evidence type="ECO:0000313" key="4">
    <source>
        <dbReference type="Proteomes" id="UP000815325"/>
    </source>
</evidence>
<dbReference type="EMBL" id="MU069673">
    <property type="protein sequence ID" value="KAF5836152.1"/>
    <property type="molecule type" value="Genomic_DNA"/>
</dbReference>
<feature type="region of interest" description="Disordered" evidence="1">
    <location>
        <begin position="198"/>
        <end position="227"/>
    </location>
</feature>
<dbReference type="PANTHER" id="PTHR21600">
    <property type="entry name" value="MITOCHONDRIAL RNA PSEUDOURIDINE SYNTHASE"/>
    <property type="match status" value="1"/>
</dbReference>
<dbReference type="InterPro" id="IPR050188">
    <property type="entry name" value="RluA_PseudoU_synthase"/>
</dbReference>
<dbReference type="Pfam" id="PF00849">
    <property type="entry name" value="PseudoU_synth_2"/>
    <property type="match status" value="1"/>
</dbReference>
<evidence type="ECO:0000313" key="3">
    <source>
        <dbReference type="EMBL" id="KAF5836152.1"/>
    </source>
</evidence>
<keyword evidence="4" id="KW-1185">Reference proteome</keyword>